<proteinExistence type="predicted"/>
<evidence type="ECO:0000313" key="1">
    <source>
        <dbReference type="EMBL" id="TRL36352.1"/>
    </source>
</evidence>
<gene>
    <name evidence="1" type="ORF">FNA46_18060</name>
</gene>
<name>A0A549T3D1_9HYPH</name>
<keyword evidence="2" id="KW-1185">Reference proteome</keyword>
<protein>
    <submittedName>
        <fullName evidence="1">Uncharacterized protein</fullName>
    </submittedName>
</protein>
<dbReference type="RefSeq" id="WP_143126604.1">
    <property type="nucleotide sequence ID" value="NZ_VJMG01000055.1"/>
</dbReference>
<dbReference type="EMBL" id="VJMG01000055">
    <property type="protein sequence ID" value="TRL36352.1"/>
    <property type="molecule type" value="Genomic_DNA"/>
</dbReference>
<reference evidence="1 2" key="1">
    <citation type="submission" date="2019-07" db="EMBL/GenBank/DDBJ databases">
        <title>Ln-dependent methylotrophs.</title>
        <authorList>
            <person name="Tani A."/>
        </authorList>
    </citation>
    <scope>NUCLEOTIDE SEQUENCE [LARGE SCALE GENOMIC DNA]</scope>
    <source>
        <strain evidence="1 2">SM12</strain>
    </source>
</reference>
<organism evidence="1 2">
    <name type="scientific">Rhizobium straminoryzae</name>
    <dbReference type="NCBI Taxonomy" id="1387186"/>
    <lineage>
        <taxon>Bacteria</taxon>
        <taxon>Pseudomonadati</taxon>
        <taxon>Pseudomonadota</taxon>
        <taxon>Alphaproteobacteria</taxon>
        <taxon>Hyphomicrobiales</taxon>
        <taxon>Rhizobiaceae</taxon>
        <taxon>Rhizobium/Agrobacterium group</taxon>
        <taxon>Rhizobium</taxon>
    </lineage>
</organism>
<sequence length="96" mass="11357">MNKIVLEHYPISKLPEEMRTGLPDAESARVTVEVMPDEVDPLKSFFDLKDEEVDPGENLMKLLKHREDYPERYRHGTSMAEAVQRIRELRDEWDDE</sequence>
<dbReference type="AlphaFoldDB" id="A0A549T3D1"/>
<evidence type="ECO:0000313" key="2">
    <source>
        <dbReference type="Proteomes" id="UP000316801"/>
    </source>
</evidence>
<accession>A0A549T3D1</accession>
<comment type="caution">
    <text evidence="1">The sequence shown here is derived from an EMBL/GenBank/DDBJ whole genome shotgun (WGS) entry which is preliminary data.</text>
</comment>
<dbReference type="Proteomes" id="UP000316801">
    <property type="component" value="Unassembled WGS sequence"/>
</dbReference>